<proteinExistence type="predicted"/>
<keyword evidence="3" id="KW-1185">Reference proteome</keyword>
<dbReference type="GO" id="GO:0016853">
    <property type="term" value="F:isomerase activity"/>
    <property type="evidence" value="ECO:0007669"/>
    <property type="project" value="UniProtKB-KW"/>
</dbReference>
<evidence type="ECO:0000313" key="2">
    <source>
        <dbReference type="EMBL" id="KAI2658779.1"/>
    </source>
</evidence>
<organism evidence="2 3">
    <name type="scientific">Labeo rohita</name>
    <name type="common">Indian major carp</name>
    <name type="synonym">Cyprinus rohita</name>
    <dbReference type="NCBI Taxonomy" id="84645"/>
    <lineage>
        <taxon>Eukaryota</taxon>
        <taxon>Metazoa</taxon>
        <taxon>Chordata</taxon>
        <taxon>Craniata</taxon>
        <taxon>Vertebrata</taxon>
        <taxon>Euteleostomi</taxon>
        <taxon>Actinopterygii</taxon>
        <taxon>Neopterygii</taxon>
        <taxon>Teleostei</taxon>
        <taxon>Ostariophysi</taxon>
        <taxon>Cypriniformes</taxon>
        <taxon>Cyprinidae</taxon>
        <taxon>Labeoninae</taxon>
        <taxon>Labeonini</taxon>
        <taxon>Labeo</taxon>
    </lineage>
</organism>
<evidence type="ECO:0000313" key="3">
    <source>
        <dbReference type="Proteomes" id="UP000830375"/>
    </source>
</evidence>
<dbReference type="Proteomes" id="UP000830375">
    <property type="component" value="Unassembled WGS sequence"/>
</dbReference>
<gene>
    <name evidence="2" type="ORF">H4Q32_016911</name>
</gene>
<dbReference type="EMBL" id="JACTAM010000012">
    <property type="protein sequence ID" value="KAI2658779.1"/>
    <property type="molecule type" value="Genomic_DNA"/>
</dbReference>
<name>A0ABQ8M7B9_LABRO</name>
<feature type="region of interest" description="Disordered" evidence="1">
    <location>
        <begin position="1"/>
        <end position="104"/>
    </location>
</feature>
<feature type="compositionally biased region" description="Polar residues" evidence="1">
    <location>
        <begin position="95"/>
        <end position="104"/>
    </location>
</feature>
<protein>
    <submittedName>
        <fullName evidence="2">Glucose-6-phosphate isomerase</fullName>
    </submittedName>
</protein>
<sequence>MRGLPVILAGPSSTRSESTSAALVRDQEDLRVTVRDVPTAKTPRKSRPSKRVPVELPKHDTRSSRGGPSVSFGAPEEDMKSIAASEEDVPPADAGQSSTAGTAQSEIDAELAAMLLRAAKSIELEGAKGDIPPAPAQFLSSRRFTRSSLRCGVTPLQLAHIRAPHSSLPSMEGQPGGKLTFPRWSVQCIFVRKTPPPGGIIRASLPCKLSSALDMKAYGAAGQAASALHAMAILQVYQAQHRKGQPSAGALT</sequence>
<reference evidence="2 3" key="1">
    <citation type="submission" date="2022-01" db="EMBL/GenBank/DDBJ databases">
        <title>A high-quality chromosome-level genome assembly of rohu carp, Labeo rohita.</title>
        <authorList>
            <person name="Arick M.A. II"/>
            <person name="Hsu C.-Y."/>
            <person name="Magbanua Z."/>
            <person name="Pechanova O."/>
            <person name="Grover C."/>
            <person name="Miller E."/>
            <person name="Thrash A."/>
            <person name="Ezzel L."/>
            <person name="Alam S."/>
            <person name="Benzie J."/>
            <person name="Hamilton M."/>
            <person name="Karsi A."/>
            <person name="Lawrence M.L."/>
            <person name="Peterson D.G."/>
        </authorList>
    </citation>
    <scope>NUCLEOTIDE SEQUENCE [LARGE SCALE GENOMIC DNA]</scope>
    <source>
        <strain evidence="3">BAU-BD-2019</strain>
        <tissue evidence="2">Blood</tissue>
    </source>
</reference>
<comment type="caution">
    <text evidence="2">The sequence shown here is derived from an EMBL/GenBank/DDBJ whole genome shotgun (WGS) entry which is preliminary data.</text>
</comment>
<accession>A0ABQ8M7B9</accession>
<feature type="compositionally biased region" description="Polar residues" evidence="1">
    <location>
        <begin position="11"/>
        <end position="21"/>
    </location>
</feature>
<feature type="compositionally biased region" description="Basic and acidic residues" evidence="1">
    <location>
        <begin position="52"/>
        <end position="63"/>
    </location>
</feature>
<keyword evidence="2" id="KW-0413">Isomerase</keyword>
<evidence type="ECO:0000256" key="1">
    <source>
        <dbReference type="SAM" id="MobiDB-lite"/>
    </source>
</evidence>
<feature type="compositionally biased region" description="Basic and acidic residues" evidence="1">
    <location>
        <begin position="25"/>
        <end position="34"/>
    </location>
</feature>